<evidence type="ECO:0000256" key="6">
    <source>
        <dbReference type="ARBA" id="ARBA00048550"/>
    </source>
</evidence>
<dbReference type="PROSITE" id="PS00647">
    <property type="entry name" value="THYMID_PHOSPHORYLASE"/>
    <property type="match status" value="1"/>
</dbReference>
<dbReference type="SMART" id="SM00941">
    <property type="entry name" value="PYNP_C"/>
    <property type="match status" value="1"/>
</dbReference>
<dbReference type="GO" id="GO:0016154">
    <property type="term" value="F:pyrimidine-nucleoside phosphorylase activity"/>
    <property type="evidence" value="ECO:0007669"/>
    <property type="project" value="UniProtKB-EC"/>
</dbReference>
<proteinExistence type="inferred from homology"/>
<evidence type="ECO:0000256" key="2">
    <source>
        <dbReference type="ARBA" id="ARBA00011738"/>
    </source>
</evidence>
<dbReference type="InterPro" id="IPR013102">
    <property type="entry name" value="PYNP_C"/>
</dbReference>
<dbReference type="SUPFAM" id="SSF54680">
    <property type="entry name" value="Pyrimidine nucleoside phosphorylase C-terminal domain"/>
    <property type="match status" value="1"/>
</dbReference>
<dbReference type="Pfam" id="PF00591">
    <property type="entry name" value="Glycos_transf_3"/>
    <property type="match status" value="1"/>
</dbReference>
<dbReference type="InterPro" id="IPR036320">
    <property type="entry name" value="Glycosyl_Trfase_fam3_N_dom_sf"/>
</dbReference>
<dbReference type="RefSeq" id="WP_316663281.1">
    <property type="nucleotide sequence ID" value="NZ_JAWHTF010000009.1"/>
</dbReference>
<sequence>MVELIIKKRSGEVLSKEEYTTIIQGFISGEIPDYQISAFLMAIYFKGLNQEETANLTDVMMRSGELIDLKEIPGTKVDKHSTGGVGDKTTLVLAPLVAAAGAPVAKMSGRGLGHTGGTLDKLESIKGLSVDMTRKEFINKVKEHGIAVCGQNESLVPADKKLYALRDVTGTVENLSLIASSIMSKKLACGAEAIVIDIKVGYGASIKTTKEAEELAKIMIGIGSKMNRKVSVFFTAMSQPLGYAVGNALEVKEAIDTLQGNGPDDLTNLCLELGSEMLVLGKVVKNRVEGIKKLKDQILSGAAYEKFKEFVKSQGGEINMLEKPGLLPNAKYSESYKSKFDGYITELNALDIGLASVKLGAGRETKNSTIDYGAGILLKKKIGDFVKKGEVLAMLYSNNQANFVKAMEYMDLAYKIGEDKPVSKPLILKTLT</sequence>
<dbReference type="InterPro" id="IPR017459">
    <property type="entry name" value="Glycosyl_Trfase_fam3_N_dom"/>
</dbReference>
<comment type="caution">
    <text evidence="8">The sequence shown here is derived from an EMBL/GenBank/DDBJ whole genome shotgun (WGS) entry which is preliminary data.</text>
</comment>
<dbReference type="InterPro" id="IPR000053">
    <property type="entry name" value="Thymidine/pyrmidine_PPase"/>
</dbReference>
<accession>A0ABU3U9U2</accession>
<dbReference type="PANTHER" id="PTHR10515:SF0">
    <property type="entry name" value="THYMIDINE PHOSPHORYLASE"/>
    <property type="match status" value="1"/>
</dbReference>
<protein>
    <recommendedName>
        <fullName evidence="3">thymidine phosphorylase</fullName>
        <ecNumber evidence="3">2.4.2.4</ecNumber>
    </recommendedName>
</protein>
<dbReference type="Pfam" id="PF07831">
    <property type="entry name" value="PYNP_C"/>
    <property type="match status" value="1"/>
</dbReference>
<dbReference type="InterPro" id="IPR017872">
    <property type="entry name" value="Pyrmidine_PPase_CS"/>
</dbReference>
<organism evidence="8 9">
    <name type="scientific">Gilvirhabdus luticola</name>
    <dbReference type="NCBI Taxonomy" id="3079858"/>
    <lineage>
        <taxon>Bacteria</taxon>
        <taxon>Pseudomonadati</taxon>
        <taxon>Bacteroidota</taxon>
        <taxon>Flavobacteriia</taxon>
        <taxon>Flavobacteriales</taxon>
        <taxon>Flavobacteriaceae</taxon>
        <taxon>Gilvirhabdus</taxon>
    </lineage>
</organism>
<keyword evidence="4 8" id="KW-0328">Glycosyltransferase</keyword>
<evidence type="ECO:0000256" key="3">
    <source>
        <dbReference type="ARBA" id="ARBA00011892"/>
    </source>
</evidence>
<comment type="subunit">
    <text evidence="2">Homodimer.</text>
</comment>
<dbReference type="Gene3D" id="1.20.970.10">
    <property type="entry name" value="Transferase, Pyrimidine Nucleoside Phosphorylase, Chain C"/>
    <property type="match status" value="1"/>
</dbReference>
<evidence type="ECO:0000256" key="5">
    <source>
        <dbReference type="ARBA" id="ARBA00022679"/>
    </source>
</evidence>
<feature type="domain" description="Pyrimidine nucleoside phosphorylase C-terminal" evidence="7">
    <location>
        <begin position="343"/>
        <end position="417"/>
    </location>
</feature>
<keyword evidence="5 8" id="KW-0808">Transferase</keyword>
<evidence type="ECO:0000256" key="1">
    <source>
        <dbReference type="ARBA" id="ARBA00006915"/>
    </source>
</evidence>
<dbReference type="InterPro" id="IPR036566">
    <property type="entry name" value="PYNP-like_C_sf"/>
</dbReference>
<evidence type="ECO:0000313" key="8">
    <source>
        <dbReference type="EMBL" id="MDU8887185.1"/>
    </source>
</evidence>
<dbReference type="NCBIfam" id="NF004747">
    <property type="entry name" value="PRK06078.1"/>
    <property type="match status" value="1"/>
</dbReference>
<reference evidence="8 9" key="1">
    <citation type="submission" date="2023-10" db="EMBL/GenBank/DDBJ databases">
        <title>Marimonas sp. nov. isolated from tidal mud flat.</title>
        <authorList>
            <person name="Jaincy N.J."/>
            <person name="Srinivasan S."/>
            <person name="Lee S.-S."/>
        </authorList>
    </citation>
    <scope>NUCLEOTIDE SEQUENCE [LARGE SCALE GENOMIC DNA]</scope>
    <source>
        <strain evidence="8 9">MJ-SS3</strain>
    </source>
</reference>
<dbReference type="InterPro" id="IPR035902">
    <property type="entry name" value="Nuc_phospho_transferase"/>
</dbReference>
<evidence type="ECO:0000256" key="4">
    <source>
        <dbReference type="ARBA" id="ARBA00022676"/>
    </source>
</evidence>
<comment type="catalytic activity">
    <reaction evidence="6">
        <text>thymidine + phosphate = 2-deoxy-alpha-D-ribose 1-phosphate + thymine</text>
        <dbReference type="Rhea" id="RHEA:16037"/>
        <dbReference type="ChEBI" id="CHEBI:17748"/>
        <dbReference type="ChEBI" id="CHEBI:17821"/>
        <dbReference type="ChEBI" id="CHEBI:43474"/>
        <dbReference type="ChEBI" id="CHEBI:57259"/>
        <dbReference type="EC" id="2.4.2.4"/>
    </reaction>
</comment>
<dbReference type="InterPro" id="IPR000312">
    <property type="entry name" value="Glycosyl_Trfase_fam3"/>
</dbReference>
<dbReference type="SUPFAM" id="SSF47648">
    <property type="entry name" value="Nucleoside phosphorylase/phosphoribosyltransferase N-terminal domain"/>
    <property type="match status" value="1"/>
</dbReference>
<dbReference type="NCBIfam" id="NF004490">
    <property type="entry name" value="PRK05820.1"/>
    <property type="match status" value="1"/>
</dbReference>
<dbReference type="Pfam" id="PF02885">
    <property type="entry name" value="Glycos_trans_3N"/>
    <property type="match status" value="1"/>
</dbReference>
<dbReference type="EMBL" id="JAWHTF010000009">
    <property type="protein sequence ID" value="MDU8887185.1"/>
    <property type="molecule type" value="Genomic_DNA"/>
</dbReference>
<dbReference type="NCBIfam" id="TIGR02644">
    <property type="entry name" value="Y_phosphoryl"/>
    <property type="match status" value="1"/>
</dbReference>
<dbReference type="InterPro" id="IPR018090">
    <property type="entry name" value="Pyrmidine_PPas_bac/euk"/>
</dbReference>
<dbReference type="Gene3D" id="3.90.1170.30">
    <property type="entry name" value="Pyrimidine nucleoside phosphorylase-like, C-terminal domain"/>
    <property type="match status" value="1"/>
</dbReference>
<dbReference type="Proteomes" id="UP001268651">
    <property type="component" value="Unassembled WGS sequence"/>
</dbReference>
<gene>
    <name evidence="8" type="ORF">RXV94_13520</name>
</gene>
<dbReference type="PIRSF" id="PIRSF000478">
    <property type="entry name" value="TP_PyNP"/>
    <property type="match status" value="1"/>
</dbReference>
<name>A0ABU3U9U2_9FLAO</name>
<evidence type="ECO:0000259" key="7">
    <source>
        <dbReference type="SMART" id="SM00941"/>
    </source>
</evidence>
<dbReference type="EC" id="2.4.2.4" evidence="3"/>
<dbReference type="SUPFAM" id="SSF52418">
    <property type="entry name" value="Nucleoside phosphorylase/phosphoribosyltransferase catalytic domain"/>
    <property type="match status" value="1"/>
</dbReference>
<dbReference type="Gene3D" id="3.40.1030.10">
    <property type="entry name" value="Nucleoside phosphorylase/phosphoribosyltransferase catalytic domain"/>
    <property type="match status" value="1"/>
</dbReference>
<comment type="similarity">
    <text evidence="1">Belongs to the thymidine/pyrimidine-nucleoside phosphorylase family.</text>
</comment>
<keyword evidence="9" id="KW-1185">Reference proteome</keyword>
<dbReference type="PANTHER" id="PTHR10515">
    <property type="entry name" value="THYMIDINE PHOSPHORYLASE"/>
    <property type="match status" value="1"/>
</dbReference>
<evidence type="ECO:0000313" key="9">
    <source>
        <dbReference type="Proteomes" id="UP001268651"/>
    </source>
</evidence>